<dbReference type="GO" id="GO:0004341">
    <property type="term" value="F:gluconolactonase activity"/>
    <property type="evidence" value="ECO:0007669"/>
    <property type="project" value="TreeGrafter"/>
</dbReference>
<evidence type="ECO:0000256" key="1">
    <source>
        <dbReference type="ARBA" id="ARBA00008853"/>
    </source>
</evidence>
<comment type="caution">
    <text evidence="5">The sequence shown here is derived from an EMBL/GenBank/DDBJ whole genome shotgun (WGS) entry which is preliminary data.</text>
</comment>
<dbReference type="PRINTS" id="PR01790">
    <property type="entry name" value="SMP30FAMILY"/>
</dbReference>
<dbReference type="EMBL" id="BAAAHC010000026">
    <property type="protein sequence ID" value="GAA0540396.1"/>
    <property type="molecule type" value="Genomic_DNA"/>
</dbReference>
<evidence type="ECO:0000256" key="2">
    <source>
        <dbReference type="PIRSR" id="PIRSR605511-2"/>
    </source>
</evidence>
<gene>
    <name evidence="4" type="ORF">GCM10009545_48700</name>
    <name evidence="5" type="ORF">GCM10011581_50040</name>
</gene>
<reference evidence="5" key="3">
    <citation type="submission" date="2020-09" db="EMBL/GenBank/DDBJ databases">
        <authorList>
            <person name="Sun Q."/>
            <person name="Zhou Y."/>
        </authorList>
    </citation>
    <scope>NUCLEOTIDE SEQUENCE</scope>
    <source>
        <strain evidence="5">CGMCC 4.7206</strain>
    </source>
</reference>
<dbReference type="Pfam" id="PF08450">
    <property type="entry name" value="SGL"/>
    <property type="match status" value="1"/>
</dbReference>
<organism evidence="5 6">
    <name type="scientific">Saccharopolyspora thermophila</name>
    <dbReference type="NCBI Taxonomy" id="89367"/>
    <lineage>
        <taxon>Bacteria</taxon>
        <taxon>Bacillati</taxon>
        <taxon>Actinomycetota</taxon>
        <taxon>Actinomycetes</taxon>
        <taxon>Pseudonocardiales</taxon>
        <taxon>Pseudonocardiaceae</taxon>
        <taxon>Saccharopolyspora</taxon>
    </lineage>
</organism>
<evidence type="ECO:0000259" key="3">
    <source>
        <dbReference type="Pfam" id="PF08450"/>
    </source>
</evidence>
<feature type="domain" description="SMP-30/Gluconolactonase/LRE-like region" evidence="3">
    <location>
        <begin position="21"/>
        <end position="255"/>
    </location>
</feature>
<evidence type="ECO:0000313" key="5">
    <source>
        <dbReference type="EMBL" id="GGJ07090.1"/>
    </source>
</evidence>
<feature type="binding site" evidence="2">
    <location>
        <position position="122"/>
    </location>
    <ligand>
        <name>substrate</name>
    </ligand>
</feature>
<dbReference type="Proteomes" id="UP001500220">
    <property type="component" value="Unassembled WGS sequence"/>
</dbReference>
<comment type="similarity">
    <text evidence="1">Belongs to the SMP-30/CGR1 family.</text>
</comment>
<dbReference type="PANTHER" id="PTHR10907">
    <property type="entry name" value="REGUCALCIN"/>
    <property type="match status" value="1"/>
</dbReference>
<evidence type="ECO:0000313" key="6">
    <source>
        <dbReference type="Proteomes" id="UP000597989"/>
    </source>
</evidence>
<feature type="binding site" evidence="2">
    <location>
        <position position="102"/>
    </location>
    <ligand>
        <name>substrate</name>
    </ligand>
</feature>
<evidence type="ECO:0000313" key="4">
    <source>
        <dbReference type="EMBL" id="GAA0540396.1"/>
    </source>
</evidence>
<proteinExistence type="inferred from homology"/>
<keyword evidence="7" id="KW-1185">Reference proteome</keyword>
<dbReference type="AlphaFoldDB" id="A0A917KCV8"/>
<name>A0A917KCV8_9PSEU</name>
<evidence type="ECO:0000313" key="7">
    <source>
        <dbReference type="Proteomes" id="UP001500220"/>
    </source>
</evidence>
<dbReference type="GO" id="GO:0019853">
    <property type="term" value="P:L-ascorbic acid biosynthetic process"/>
    <property type="evidence" value="ECO:0007669"/>
    <property type="project" value="TreeGrafter"/>
</dbReference>
<dbReference type="SUPFAM" id="SSF63829">
    <property type="entry name" value="Calcium-dependent phosphotriesterase"/>
    <property type="match status" value="1"/>
</dbReference>
<accession>A0A917KCV8</accession>
<protein>
    <recommendedName>
        <fullName evidence="3">SMP-30/Gluconolactonase/LRE-like region domain-containing protein</fullName>
    </recommendedName>
</protein>
<reference evidence="4" key="4">
    <citation type="submission" date="2023-12" db="EMBL/GenBank/DDBJ databases">
        <authorList>
            <person name="Sun Q."/>
            <person name="Inoue M."/>
        </authorList>
    </citation>
    <scope>NUCLEOTIDE SEQUENCE</scope>
    <source>
        <strain evidence="4">JCM 10664</strain>
    </source>
</reference>
<dbReference type="EMBL" id="BMMT01000032">
    <property type="protein sequence ID" value="GGJ07090.1"/>
    <property type="molecule type" value="Genomic_DNA"/>
</dbReference>
<dbReference type="Proteomes" id="UP000597989">
    <property type="component" value="Unassembled WGS sequence"/>
</dbReference>
<dbReference type="InterPro" id="IPR013658">
    <property type="entry name" value="SGL"/>
</dbReference>
<reference evidence="4 7" key="2">
    <citation type="journal article" date="2019" name="Int. J. Syst. Evol. Microbiol.">
        <title>The Global Catalogue of Microorganisms (GCM) 10K type strain sequencing project: providing services to taxonomists for standard genome sequencing and annotation.</title>
        <authorList>
            <consortium name="The Broad Institute Genomics Platform"/>
            <consortium name="The Broad Institute Genome Sequencing Center for Infectious Disease"/>
            <person name="Wu L."/>
            <person name="Ma J."/>
        </authorList>
    </citation>
    <scope>NUCLEOTIDE SEQUENCE [LARGE SCALE GENOMIC DNA]</scope>
    <source>
        <strain evidence="4 7">JCM 10664</strain>
    </source>
</reference>
<dbReference type="GO" id="GO:0005509">
    <property type="term" value="F:calcium ion binding"/>
    <property type="evidence" value="ECO:0007669"/>
    <property type="project" value="TreeGrafter"/>
</dbReference>
<dbReference type="Gene3D" id="2.120.10.30">
    <property type="entry name" value="TolB, C-terminal domain"/>
    <property type="match status" value="1"/>
</dbReference>
<sequence>MGDSSMSDEFELLVDRQALCGVGPLWMPAIDCVYWIDFLRRELHTYHRDSGIDDVRVLPGTVTALGATRHGQLIAAAGNGFARVHLGRSALEPVVQVRNGDRMGVGACDPAGRFVAGSLTYDRKLRASALYVLEGARARLLVDGVTAAGGLAWSPDGSRMYLVDTRSIWVYDYDVDRARAVSGRQWVVCTESEGSPEGIAVDAEGCVWVAMHWTGRIHRYAPSGDLETVLWAPTRRITSLAFGGSRLEEMYVTSACYGYDEPALLADPYAGSLLRFRPGVVGLPPAPWQGI</sequence>
<dbReference type="PANTHER" id="PTHR10907:SF47">
    <property type="entry name" value="REGUCALCIN"/>
    <property type="match status" value="1"/>
</dbReference>
<reference evidence="5 6" key="1">
    <citation type="journal article" date="2014" name="Int. J. Syst. Evol. Microbiol.">
        <title>Complete genome sequence of Corynebacterium casei LMG S-19264T (=DSM 44701T), isolated from a smear-ripened cheese.</title>
        <authorList>
            <consortium name="US DOE Joint Genome Institute (JGI-PGF)"/>
            <person name="Walter F."/>
            <person name="Albersmeier A."/>
            <person name="Kalinowski J."/>
            <person name="Ruckert C."/>
        </authorList>
    </citation>
    <scope>NUCLEOTIDE SEQUENCE [LARGE SCALE GENOMIC DNA]</scope>
    <source>
        <strain evidence="5 6">CGMCC 4.7206</strain>
    </source>
</reference>
<dbReference type="InterPro" id="IPR005511">
    <property type="entry name" value="SMP-30"/>
</dbReference>
<dbReference type="InterPro" id="IPR011042">
    <property type="entry name" value="6-blade_b-propeller_TolB-like"/>
</dbReference>